<proteinExistence type="predicted"/>
<evidence type="ECO:0000313" key="1">
    <source>
        <dbReference type="EMBL" id="JAD64414.1"/>
    </source>
</evidence>
<dbReference type="AlphaFoldDB" id="A0A0A9QNY4"/>
<accession>A0A0A9QNY4</accession>
<reference evidence="1" key="2">
    <citation type="journal article" date="2015" name="Data Brief">
        <title>Shoot transcriptome of the giant reed, Arundo donax.</title>
        <authorList>
            <person name="Barrero R.A."/>
            <person name="Guerrero F.D."/>
            <person name="Moolhuijzen P."/>
            <person name="Goolsby J.A."/>
            <person name="Tidwell J."/>
            <person name="Bellgard S.E."/>
            <person name="Bellgard M.I."/>
        </authorList>
    </citation>
    <scope>NUCLEOTIDE SEQUENCE</scope>
    <source>
        <tissue evidence="1">Shoot tissue taken approximately 20 cm above the soil surface</tissue>
    </source>
</reference>
<reference evidence="1" key="1">
    <citation type="submission" date="2014-09" db="EMBL/GenBank/DDBJ databases">
        <authorList>
            <person name="Magalhaes I.L.F."/>
            <person name="Oliveira U."/>
            <person name="Santos F.R."/>
            <person name="Vidigal T.H.D.A."/>
            <person name="Brescovit A.D."/>
            <person name="Santos A.J."/>
        </authorList>
    </citation>
    <scope>NUCLEOTIDE SEQUENCE</scope>
    <source>
        <tissue evidence="1">Shoot tissue taken approximately 20 cm above the soil surface</tissue>
    </source>
</reference>
<sequence length="52" mass="6414">MMKSCWYVYGKKKFSQIDWKYYPNVKVTTLSYQYFLTPLFLENRNTSVLYLI</sequence>
<organism evidence="1">
    <name type="scientific">Arundo donax</name>
    <name type="common">Giant reed</name>
    <name type="synonym">Donax arundinaceus</name>
    <dbReference type="NCBI Taxonomy" id="35708"/>
    <lineage>
        <taxon>Eukaryota</taxon>
        <taxon>Viridiplantae</taxon>
        <taxon>Streptophyta</taxon>
        <taxon>Embryophyta</taxon>
        <taxon>Tracheophyta</taxon>
        <taxon>Spermatophyta</taxon>
        <taxon>Magnoliopsida</taxon>
        <taxon>Liliopsida</taxon>
        <taxon>Poales</taxon>
        <taxon>Poaceae</taxon>
        <taxon>PACMAD clade</taxon>
        <taxon>Arundinoideae</taxon>
        <taxon>Arundineae</taxon>
        <taxon>Arundo</taxon>
    </lineage>
</organism>
<protein>
    <submittedName>
        <fullName evidence="1">Uncharacterized protein</fullName>
    </submittedName>
</protein>
<dbReference type="EMBL" id="GBRH01233481">
    <property type="protein sequence ID" value="JAD64414.1"/>
    <property type="molecule type" value="Transcribed_RNA"/>
</dbReference>
<name>A0A0A9QNY4_ARUDO</name>